<evidence type="ECO:0000313" key="16">
    <source>
        <dbReference type="Proteomes" id="UP000813018"/>
    </source>
</evidence>
<sequence length="870" mass="99437">MKQITSYTLKTCALSLSLLAAVSCSQTATQSNVLAIESGVSQQLAVYRKKVISKINYNLHLTIPPQKSDPIAASEVITLTLARNEQPLQIDFKEQESNIKSIKANGRTIPITFQNEHILIDKKYLKVGENKIEIDFIAGNMSLNRNDDYLYTLLVPDRARTVFPVFDQPDLKATFTLTLSIPRNWKALANAPLQDIIAKDDQKSYRFQESDTISTYLFSFVAGDFDLVTRTEAGRPMNFYHRETDSSKLKLSIDPIFKIHADALSFMEDYTKIPYPFQKFDFIAIPDFQYGGMEHVGAIDYKASTLFLDEGATKDQRVSRANLIAHETAHMWFGDLVTMQWFNDVWMKEVFANFMADKISQVTMADSNYDLKFLLSHFPAAYGVDRTAGANPIRQKLENLQDAGTLYGNIIYHKAPIMMRQLERLMGEADFKDGLREYLKTYANSNATWPQLIEILDARTPADLQAWNQVWVNETGRPQFNYELKTAENKITSFTISQKGEDVSDRLWPQYFEVALVYPDRVEELTVNMAAQQVDLKEAIGKEQPDFILFNSSGQGYGLFPIEQKHGSLERKLLSIAGLKDPVMRASAYINLYENMLAGNVNPDLLLHFTATMAAKETEELNIRLLTNYLGDVYWRFLTTERRSEVASLYEKELWQTMQNQKSANAKKLLFKAYQDIALTPEATKRLYEVWNTQQAPNGVKLTEDDYTSLALALALREYPDGNTILDNQLERIKNPDRRKRLQFMMPALSADVQVRDAFFASLKKEENREKEAWVASALGYLHHPLRSHTSEKYLRESLELVEEIQLTGDIFFPTNWLQATFSTYQSASAAAVIRQFLAERPNYNPKLKGKILQAADNVYRAEKLVTQQQ</sequence>
<organism evidence="15 16">
    <name type="scientific">Pontibacter aydingkolensis</name>
    <dbReference type="NCBI Taxonomy" id="1911536"/>
    <lineage>
        <taxon>Bacteria</taxon>
        <taxon>Pseudomonadati</taxon>
        <taxon>Bacteroidota</taxon>
        <taxon>Cytophagia</taxon>
        <taxon>Cytophagales</taxon>
        <taxon>Hymenobacteraceae</taxon>
        <taxon>Pontibacter</taxon>
    </lineage>
</organism>
<name>A0ABS7CXC4_9BACT</name>
<comment type="caution">
    <text evidence="15">The sequence shown here is derived from an EMBL/GenBank/DDBJ whole genome shotgun (WGS) entry which is preliminary data.</text>
</comment>
<evidence type="ECO:0000256" key="2">
    <source>
        <dbReference type="ARBA" id="ARBA00001947"/>
    </source>
</evidence>
<dbReference type="InterPro" id="IPR001930">
    <property type="entry name" value="Peptidase_M1"/>
</dbReference>
<evidence type="ECO:0000256" key="6">
    <source>
        <dbReference type="ARBA" id="ARBA00022438"/>
    </source>
</evidence>
<dbReference type="InterPro" id="IPR050344">
    <property type="entry name" value="Peptidase_M1_aminopeptidases"/>
</dbReference>
<comment type="catalytic activity">
    <reaction evidence="1">
        <text>Release of an N-terminal amino acid, Xaa-|-Yaa- from a peptide, amide or arylamide. Xaa is preferably Ala, but may be most amino acids including Pro (slow action). When a terminal hydrophobic residue is followed by a prolyl residue, the two may be released as an intact Xaa-Pro dipeptide.</text>
        <dbReference type="EC" id="3.4.11.2"/>
    </reaction>
</comment>
<evidence type="ECO:0000256" key="12">
    <source>
        <dbReference type="SAM" id="SignalP"/>
    </source>
</evidence>
<evidence type="ECO:0000313" key="15">
    <source>
        <dbReference type="EMBL" id="MBW7468460.1"/>
    </source>
</evidence>
<keyword evidence="6 15" id="KW-0031">Aminopeptidase</keyword>
<feature type="chain" id="PRO_5045718628" description="Aminopeptidase N" evidence="12">
    <location>
        <begin position="21"/>
        <end position="870"/>
    </location>
</feature>
<evidence type="ECO:0000256" key="9">
    <source>
        <dbReference type="ARBA" id="ARBA00022801"/>
    </source>
</evidence>
<feature type="signal peptide" evidence="12">
    <location>
        <begin position="1"/>
        <end position="20"/>
    </location>
</feature>
<dbReference type="InterPro" id="IPR042097">
    <property type="entry name" value="Aminopeptidase_N-like_N_sf"/>
</dbReference>
<evidence type="ECO:0000259" key="14">
    <source>
        <dbReference type="Pfam" id="PF17900"/>
    </source>
</evidence>
<dbReference type="Gene3D" id="2.60.40.1730">
    <property type="entry name" value="tricorn interacting facor f3 domain"/>
    <property type="match status" value="1"/>
</dbReference>
<keyword evidence="11" id="KW-0482">Metalloprotease</keyword>
<dbReference type="SUPFAM" id="SSF63737">
    <property type="entry name" value="Leukotriene A4 hydrolase N-terminal domain"/>
    <property type="match status" value="1"/>
</dbReference>
<evidence type="ECO:0000259" key="13">
    <source>
        <dbReference type="Pfam" id="PF01433"/>
    </source>
</evidence>
<gene>
    <name evidence="15" type="ORF">K0O23_15390</name>
</gene>
<dbReference type="SUPFAM" id="SSF55486">
    <property type="entry name" value="Metalloproteases ('zincins'), catalytic domain"/>
    <property type="match status" value="1"/>
</dbReference>
<dbReference type="Proteomes" id="UP000813018">
    <property type="component" value="Unassembled WGS sequence"/>
</dbReference>
<keyword evidence="10" id="KW-0862">Zinc</keyword>
<evidence type="ECO:0000256" key="11">
    <source>
        <dbReference type="ARBA" id="ARBA00023049"/>
    </source>
</evidence>
<evidence type="ECO:0000256" key="4">
    <source>
        <dbReference type="ARBA" id="ARBA00012564"/>
    </source>
</evidence>
<evidence type="ECO:0000256" key="3">
    <source>
        <dbReference type="ARBA" id="ARBA00010136"/>
    </source>
</evidence>
<dbReference type="Pfam" id="PF01433">
    <property type="entry name" value="Peptidase_M1"/>
    <property type="match status" value="1"/>
</dbReference>
<keyword evidence="7" id="KW-0645">Protease</keyword>
<dbReference type="Gene3D" id="1.10.390.10">
    <property type="entry name" value="Neutral Protease Domain 2"/>
    <property type="match status" value="1"/>
</dbReference>
<accession>A0ABS7CXC4</accession>
<dbReference type="PROSITE" id="PS51257">
    <property type="entry name" value="PROKAR_LIPOPROTEIN"/>
    <property type="match status" value="1"/>
</dbReference>
<protein>
    <recommendedName>
        <fullName evidence="5">Aminopeptidase N</fullName>
        <ecNumber evidence="4">3.4.11.2</ecNumber>
    </recommendedName>
</protein>
<dbReference type="Pfam" id="PF17900">
    <property type="entry name" value="Peptidase_M1_N"/>
    <property type="match status" value="1"/>
</dbReference>
<proteinExistence type="inferred from homology"/>
<dbReference type="InterPro" id="IPR027268">
    <property type="entry name" value="Peptidase_M4/M1_CTD_sf"/>
</dbReference>
<dbReference type="EC" id="3.4.11.2" evidence="4"/>
<evidence type="ECO:0000256" key="8">
    <source>
        <dbReference type="ARBA" id="ARBA00022723"/>
    </source>
</evidence>
<evidence type="ECO:0000256" key="10">
    <source>
        <dbReference type="ARBA" id="ARBA00022833"/>
    </source>
</evidence>
<evidence type="ECO:0000256" key="1">
    <source>
        <dbReference type="ARBA" id="ARBA00000098"/>
    </source>
</evidence>
<comment type="cofactor">
    <cofactor evidence="2">
        <name>Zn(2+)</name>
        <dbReference type="ChEBI" id="CHEBI:29105"/>
    </cofactor>
</comment>
<dbReference type="GO" id="GO:0004177">
    <property type="term" value="F:aminopeptidase activity"/>
    <property type="evidence" value="ECO:0007669"/>
    <property type="project" value="UniProtKB-KW"/>
</dbReference>
<keyword evidence="9" id="KW-0378">Hydrolase</keyword>
<dbReference type="CDD" id="cd09602">
    <property type="entry name" value="M1_APN"/>
    <property type="match status" value="1"/>
</dbReference>
<dbReference type="InterPro" id="IPR045357">
    <property type="entry name" value="Aminopeptidase_N-like_N"/>
</dbReference>
<feature type="domain" description="Aminopeptidase N-like N-terminal" evidence="14">
    <location>
        <begin position="56"/>
        <end position="217"/>
    </location>
</feature>
<keyword evidence="16" id="KW-1185">Reference proteome</keyword>
<dbReference type="InterPro" id="IPR014782">
    <property type="entry name" value="Peptidase_M1_dom"/>
</dbReference>
<dbReference type="PANTHER" id="PTHR11533">
    <property type="entry name" value="PROTEASE M1 ZINC METALLOPROTEASE"/>
    <property type="match status" value="1"/>
</dbReference>
<feature type="domain" description="Peptidase M1 membrane alanine aminopeptidase" evidence="13">
    <location>
        <begin position="259"/>
        <end position="466"/>
    </location>
</feature>
<evidence type="ECO:0000256" key="7">
    <source>
        <dbReference type="ARBA" id="ARBA00022670"/>
    </source>
</evidence>
<dbReference type="EMBL" id="JAHYXK010000015">
    <property type="protein sequence ID" value="MBW7468460.1"/>
    <property type="molecule type" value="Genomic_DNA"/>
</dbReference>
<comment type="similarity">
    <text evidence="3">Belongs to the peptidase M1 family.</text>
</comment>
<reference evidence="15 16" key="1">
    <citation type="journal article" date="2016" name="Int. J. Syst. Evol. Microbiol.">
        <title>Pontibacter aydingkolensis sp. nov., isolated from soil of a salt lake.</title>
        <authorList>
            <person name="Osman G."/>
            <person name="Zhang T."/>
            <person name="Lou K."/>
            <person name="Gao Y."/>
            <person name="Chang W."/>
            <person name="Lin Q."/>
            <person name="Yang H.M."/>
            <person name="Huo X.D."/>
            <person name="Wang N."/>
        </authorList>
    </citation>
    <scope>NUCLEOTIDE SEQUENCE [LARGE SCALE GENOMIC DNA]</scope>
    <source>
        <strain evidence="15 16">KACC 19255</strain>
    </source>
</reference>
<dbReference type="PRINTS" id="PR00756">
    <property type="entry name" value="ALADIPTASE"/>
</dbReference>
<keyword evidence="8" id="KW-0479">Metal-binding</keyword>
<dbReference type="PANTHER" id="PTHR11533:SF174">
    <property type="entry name" value="PUROMYCIN-SENSITIVE AMINOPEPTIDASE-RELATED"/>
    <property type="match status" value="1"/>
</dbReference>
<keyword evidence="12" id="KW-0732">Signal</keyword>
<dbReference type="RefSeq" id="WP_219878335.1">
    <property type="nucleotide sequence ID" value="NZ_JAHYXK010000015.1"/>
</dbReference>
<evidence type="ECO:0000256" key="5">
    <source>
        <dbReference type="ARBA" id="ARBA00015611"/>
    </source>
</evidence>